<keyword evidence="3" id="KW-1185">Reference proteome</keyword>
<evidence type="ECO:0000313" key="2">
    <source>
        <dbReference type="EMBL" id="KAK3724660.1"/>
    </source>
</evidence>
<dbReference type="Proteomes" id="UP001283361">
    <property type="component" value="Unassembled WGS sequence"/>
</dbReference>
<name>A0AAE0XXN8_9GAST</name>
<feature type="chain" id="PRO_5041968120" evidence="1">
    <location>
        <begin position="17"/>
        <end position="167"/>
    </location>
</feature>
<keyword evidence="1" id="KW-0732">Signal</keyword>
<accession>A0AAE0XXN8</accession>
<protein>
    <submittedName>
        <fullName evidence="2">Uncharacterized protein</fullName>
    </submittedName>
</protein>
<reference evidence="2" key="1">
    <citation type="journal article" date="2023" name="G3 (Bethesda)">
        <title>A reference genome for the long-term kleptoplast-retaining sea slug Elysia crispata morphotype clarki.</title>
        <authorList>
            <person name="Eastman K.E."/>
            <person name="Pendleton A.L."/>
            <person name="Shaikh M.A."/>
            <person name="Suttiyut T."/>
            <person name="Ogas R."/>
            <person name="Tomko P."/>
            <person name="Gavelis G."/>
            <person name="Widhalm J.R."/>
            <person name="Wisecaver J.H."/>
        </authorList>
    </citation>
    <scope>NUCLEOTIDE SEQUENCE</scope>
    <source>
        <strain evidence="2">ECLA1</strain>
    </source>
</reference>
<feature type="signal peptide" evidence="1">
    <location>
        <begin position="1"/>
        <end position="16"/>
    </location>
</feature>
<organism evidence="2 3">
    <name type="scientific">Elysia crispata</name>
    <name type="common">lettuce slug</name>
    <dbReference type="NCBI Taxonomy" id="231223"/>
    <lineage>
        <taxon>Eukaryota</taxon>
        <taxon>Metazoa</taxon>
        <taxon>Spiralia</taxon>
        <taxon>Lophotrochozoa</taxon>
        <taxon>Mollusca</taxon>
        <taxon>Gastropoda</taxon>
        <taxon>Heterobranchia</taxon>
        <taxon>Euthyneura</taxon>
        <taxon>Panpulmonata</taxon>
        <taxon>Sacoglossa</taxon>
        <taxon>Placobranchoidea</taxon>
        <taxon>Plakobranchidae</taxon>
        <taxon>Elysia</taxon>
    </lineage>
</organism>
<gene>
    <name evidence="2" type="ORF">RRG08_041143</name>
</gene>
<dbReference type="EMBL" id="JAWDGP010007341">
    <property type="protein sequence ID" value="KAK3724660.1"/>
    <property type="molecule type" value="Genomic_DNA"/>
</dbReference>
<dbReference type="AlphaFoldDB" id="A0AAE0XXN8"/>
<proteinExistence type="predicted"/>
<sequence>MLSALLLLHLGQAARREIVEFVTWNFPGFCGQDIVCCNGLTDFPSCQLGGRQVSGLDQHGRGGLPFNLPSSQRPSLSIIGDKFCVKPRPARLTSLNVREPQTMQPDNDTPRNPSGALLFLPSACDPCSHPITGAALLCQQTRSAGEPAPTPVTMQSLDFLFSVHDQF</sequence>
<comment type="caution">
    <text evidence="2">The sequence shown here is derived from an EMBL/GenBank/DDBJ whole genome shotgun (WGS) entry which is preliminary data.</text>
</comment>
<evidence type="ECO:0000256" key="1">
    <source>
        <dbReference type="SAM" id="SignalP"/>
    </source>
</evidence>
<evidence type="ECO:0000313" key="3">
    <source>
        <dbReference type="Proteomes" id="UP001283361"/>
    </source>
</evidence>